<dbReference type="InterPro" id="IPR050228">
    <property type="entry name" value="Carboxylesterase_BioH"/>
</dbReference>
<accession>A0A2S5BAL2</accession>
<gene>
    <name evidence="3" type="ORF">BMF94_3344</name>
</gene>
<proteinExistence type="predicted"/>
<dbReference type="PANTHER" id="PTHR43194:SF2">
    <property type="entry name" value="PEROXISOMAL MEMBRANE PROTEIN LPX1"/>
    <property type="match status" value="1"/>
</dbReference>
<comment type="caution">
    <text evidence="3">The sequence shown here is derived from an EMBL/GenBank/DDBJ whole genome shotgun (WGS) entry which is preliminary data.</text>
</comment>
<dbReference type="PANTHER" id="PTHR43194">
    <property type="entry name" value="HYDROLASE ALPHA/BETA FOLD FAMILY"/>
    <property type="match status" value="1"/>
</dbReference>
<dbReference type="Proteomes" id="UP000237144">
    <property type="component" value="Unassembled WGS sequence"/>
</dbReference>
<evidence type="ECO:0000256" key="1">
    <source>
        <dbReference type="SAM" id="MobiDB-lite"/>
    </source>
</evidence>
<dbReference type="Pfam" id="PF12697">
    <property type="entry name" value="Abhydrolase_6"/>
    <property type="match status" value="1"/>
</dbReference>
<feature type="region of interest" description="Disordered" evidence="1">
    <location>
        <begin position="62"/>
        <end position="87"/>
    </location>
</feature>
<evidence type="ECO:0000259" key="2">
    <source>
        <dbReference type="Pfam" id="PF12697"/>
    </source>
</evidence>
<protein>
    <recommendedName>
        <fullName evidence="2">AB hydrolase-1 domain-containing protein</fullName>
    </recommendedName>
</protein>
<dbReference type="EMBL" id="PJQD01000035">
    <property type="protein sequence ID" value="POY73803.1"/>
    <property type="molecule type" value="Genomic_DNA"/>
</dbReference>
<evidence type="ECO:0000313" key="3">
    <source>
        <dbReference type="EMBL" id="POY73803.1"/>
    </source>
</evidence>
<reference evidence="3 4" key="1">
    <citation type="journal article" date="2018" name="Front. Microbiol.">
        <title>Prospects for Fungal Bioremediation of Acidic Radioactive Waste Sites: Characterization and Genome Sequence of Rhodotorula taiwanensis MD1149.</title>
        <authorList>
            <person name="Tkavc R."/>
            <person name="Matrosova V.Y."/>
            <person name="Grichenko O.E."/>
            <person name="Gostincar C."/>
            <person name="Volpe R.P."/>
            <person name="Klimenkova P."/>
            <person name="Gaidamakova E.K."/>
            <person name="Zhou C.E."/>
            <person name="Stewart B.J."/>
            <person name="Lyman M.G."/>
            <person name="Malfatti S.A."/>
            <person name="Rubinfeld B."/>
            <person name="Courtot M."/>
            <person name="Singh J."/>
            <person name="Dalgard C.L."/>
            <person name="Hamilton T."/>
            <person name="Frey K.G."/>
            <person name="Gunde-Cimerman N."/>
            <person name="Dugan L."/>
            <person name="Daly M.J."/>
        </authorList>
    </citation>
    <scope>NUCLEOTIDE SEQUENCE [LARGE SCALE GENOMIC DNA]</scope>
    <source>
        <strain evidence="3 4">MD1149</strain>
    </source>
</reference>
<dbReference type="SUPFAM" id="SSF53474">
    <property type="entry name" value="alpha/beta-Hydrolases"/>
    <property type="match status" value="1"/>
</dbReference>
<feature type="domain" description="AB hydrolase-1" evidence="2">
    <location>
        <begin position="226"/>
        <end position="462"/>
    </location>
</feature>
<dbReference type="AlphaFoldDB" id="A0A2S5BAL2"/>
<dbReference type="InterPro" id="IPR029058">
    <property type="entry name" value="AB_hydrolase_fold"/>
</dbReference>
<evidence type="ECO:0000313" key="4">
    <source>
        <dbReference type="Proteomes" id="UP000237144"/>
    </source>
</evidence>
<dbReference type="OrthoDB" id="94039at2759"/>
<organism evidence="3 4">
    <name type="scientific">Rhodotorula taiwanensis</name>
    <dbReference type="NCBI Taxonomy" id="741276"/>
    <lineage>
        <taxon>Eukaryota</taxon>
        <taxon>Fungi</taxon>
        <taxon>Dikarya</taxon>
        <taxon>Basidiomycota</taxon>
        <taxon>Pucciniomycotina</taxon>
        <taxon>Microbotryomycetes</taxon>
        <taxon>Sporidiobolales</taxon>
        <taxon>Sporidiobolaceae</taxon>
        <taxon>Rhodotorula</taxon>
    </lineage>
</organism>
<name>A0A2S5BAL2_9BASI</name>
<keyword evidence="4" id="KW-1185">Reference proteome</keyword>
<sequence length="485" mass="53510">MADDPQLRVPVLTGPLLPLLPPKPLSRQLPALPTRGSDAAIAAGWTCESLVIPAAYPRSFRHATKKPDEPSPDPTRGSTPKPDLTKGFGRLLETAVDSYTRPVRLEDEDELERQQQLIIVGNRYRPPASRRVAARDAGPGLTLVLSHANGFYKGETARTDLVRARPFTEVWEPMLADLLAELEQRQAHPVEEIWSLDCALQGDAAVLNEDVIGSTYNWAENGRDLLNFIAYHLDSQDDQVPQLRAADVPPDVGHLDKVSTIDPGPADPMKRTYRQRLIVGIGHSLGGSATAFAATACPSFFSSLILIDPVLAPPHSSSPERTAAVAMGALRRRGVWKSREEARRQFKAKPFFQSWDPRILEGYVQHGLTETAEGSVELKARPFYEAVTFMDVLSSASRRATTRLSSLTRNLPLHYIFAEEGRSMLPEPATTYLVSEATPHATWTRVRGAGHLVSLEKPRETAVCVADFLEKTYPAQRTRPTEAKL</sequence>
<dbReference type="STRING" id="741276.A0A2S5BAL2"/>
<dbReference type="InterPro" id="IPR000073">
    <property type="entry name" value="AB_hydrolase_1"/>
</dbReference>
<dbReference type="Gene3D" id="3.40.50.1820">
    <property type="entry name" value="alpha/beta hydrolase"/>
    <property type="match status" value="1"/>
</dbReference>